<comment type="caution">
    <text evidence="2">The sequence shown here is derived from an EMBL/GenBank/DDBJ whole genome shotgun (WGS) entry which is preliminary data.</text>
</comment>
<sequence>MSYNQSHRELSSEQLTSAEETLTEFKDVVVKFEEEFDGQHILLDFTRIPLIILHRIANHRESQDCLADQNYPKSAATTHPRGHQRSWNNIQRTAGLTSLS</sequence>
<gene>
    <name evidence="2" type="ORF">GOODEAATRI_022033</name>
</gene>
<protein>
    <submittedName>
        <fullName evidence="2">Uncharacterized protein</fullName>
    </submittedName>
</protein>
<feature type="region of interest" description="Disordered" evidence="1">
    <location>
        <begin position="68"/>
        <end position="100"/>
    </location>
</feature>
<evidence type="ECO:0000313" key="2">
    <source>
        <dbReference type="EMBL" id="MEQ2179187.1"/>
    </source>
</evidence>
<evidence type="ECO:0000256" key="1">
    <source>
        <dbReference type="SAM" id="MobiDB-lite"/>
    </source>
</evidence>
<evidence type="ECO:0000313" key="3">
    <source>
        <dbReference type="Proteomes" id="UP001476798"/>
    </source>
</evidence>
<dbReference type="Proteomes" id="UP001476798">
    <property type="component" value="Unassembled WGS sequence"/>
</dbReference>
<proteinExistence type="predicted"/>
<accession>A0ABV0P6X2</accession>
<organism evidence="2 3">
    <name type="scientific">Goodea atripinnis</name>
    <dbReference type="NCBI Taxonomy" id="208336"/>
    <lineage>
        <taxon>Eukaryota</taxon>
        <taxon>Metazoa</taxon>
        <taxon>Chordata</taxon>
        <taxon>Craniata</taxon>
        <taxon>Vertebrata</taxon>
        <taxon>Euteleostomi</taxon>
        <taxon>Actinopterygii</taxon>
        <taxon>Neopterygii</taxon>
        <taxon>Teleostei</taxon>
        <taxon>Neoteleostei</taxon>
        <taxon>Acanthomorphata</taxon>
        <taxon>Ovalentaria</taxon>
        <taxon>Atherinomorphae</taxon>
        <taxon>Cyprinodontiformes</taxon>
        <taxon>Goodeidae</taxon>
        <taxon>Goodea</taxon>
    </lineage>
</organism>
<dbReference type="EMBL" id="JAHRIO010062180">
    <property type="protein sequence ID" value="MEQ2179187.1"/>
    <property type="molecule type" value="Genomic_DNA"/>
</dbReference>
<keyword evidence="3" id="KW-1185">Reference proteome</keyword>
<reference evidence="2 3" key="1">
    <citation type="submission" date="2021-06" db="EMBL/GenBank/DDBJ databases">
        <authorList>
            <person name="Palmer J.M."/>
        </authorList>
    </citation>
    <scope>NUCLEOTIDE SEQUENCE [LARGE SCALE GENOMIC DNA]</scope>
    <source>
        <strain evidence="2 3">GA_2019</strain>
        <tissue evidence="2">Muscle</tissue>
    </source>
</reference>
<feature type="compositionally biased region" description="Polar residues" evidence="1">
    <location>
        <begin position="85"/>
        <end position="100"/>
    </location>
</feature>
<name>A0ABV0P6X2_9TELE</name>